<dbReference type="PANTHER" id="PTHR30619:SF7">
    <property type="entry name" value="BETA-LACTAMASE DOMAIN PROTEIN"/>
    <property type="match status" value="1"/>
</dbReference>
<dbReference type="SMART" id="SM00849">
    <property type="entry name" value="Lactamase_B"/>
    <property type="match status" value="1"/>
</dbReference>
<dbReference type="InterPro" id="IPR036866">
    <property type="entry name" value="RibonucZ/Hydroxyglut_hydro"/>
</dbReference>
<keyword evidence="4" id="KW-1185">Reference proteome</keyword>
<reference evidence="3" key="1">
    <citation type="journal article" date="2014" name="Int. J. Syst. Evol. Microbiol.">
        <title>Complete genome sequence of Corynebacterium casei LMG S-19264T (=DSM 44701T), isolated from a smear-ripened cheese.</title>
        <authorList>
            <consortium name="US DOE Joint Genome Institute (JGI-PGF)"/>
            <person name="Walter F."/>
            <person name="Albersmeier A."/>
            <person name="Kalinowski J."/>
            <person name="Ruckert C."/>
        </authorList>
    </citation>
    <scope>NUCLEOTIDE SEQUENCE</scope>
    <source>
        <strain evidence="3">CGMCC 1.15760</strain>
    </source>
</reference>
<comment type="caution">
    <text evidence="3">The sequence shown here is derived from an EMBL/GenBank/DDBJ whole genome shotgun (WGS) entry which is preliminary data.</text>
</comment>
<dbReference type="PANTHER" id="PTHR30619">
    <property type="entry name" value="DNA INTERNALIZATION/COMPETENCE PROTEIN COMEC/REC2"/>
    <property type="match status" value="1"/>
</dbReference>
<dbReference type="AlphaFoldDB" id="A0A917G4U7"/>
<dbReference type="InterPro" id="IPR035681">
    <property type="entry name" value="ComA-like_MBL"/>
</dbReference>
<keyword evidence="1" id="KW-0732">Signal</keyword>
<dbReference type="InterPro" id="IPR001279">
    <property type="entry name" value="Metallo-B-lactamas"/>
</dbReference>
<evidence type="ECO:0000313" key="4">
    <source>
        <dbReference type="Proteomes" id="UP000616608"/>
    </source>
</evidence>
<feature type="chain" id="PRO_5037047418" description="LTD domain-containing protein" evidence="1">
    <location>
        <begin position="23"/>
        <end position="389"/>
    </location>
</feature>
<protein>
    <recommendedName>
        <fullName evidence="2">LTD domain-containing protein</fullName>
    </recommendedName>
</protein>
<evidence type="ECO:0000256" key="1">
    <source>
        <dbReference type="SAM" id="SignalP"/>
    </source>
</evidence>
<reference evidence="3" key="2">
    <citation type="submission" date="2020-09" db="EMBL/GenBank/DDBJ databases">
        <authorList>
            <person name="Sun Q."/>
            <person name="Zhou Y."/>
        </authorList>
    </citation>
    <scope>NUCLEOTIDE SEQUENCE</scope>
    <source>
        <strain evidence="3">CGMCC 1.15760</strain>
    </source>
</reference>
<dbReference type="InterPro" id="IPR001322">
    <property type="entry name" value="Lamin_tail_dom"/>
</dbReference>
<accession>A0A917G4U7</accession>
<feature type="signal peptide" evidence="1">
    <location>
        <begin position="1"/>
        <end position="22"/>
    </location>
</feature>
<dbReference type="InterPro" id="IPR052159">
    <property type="entry name" value="Competence_DNA_uptake"/>
</dbReference>
<dbReference type="Gene3D" id="2.60.40.1260">
    <property type="entry name" value="Lamin Tail domain"/>
    <property type="match status" value="1"/>
</dbReference>
<dbReference type="Pfam" id="PF00932">
    <property type="entry name" value="LTD"/>
    <property type="match status" value="1"/>
</dbReference>
<dbReference type="InterPro" id="IPR036415">
    <property type="entry name" value="Lamin_tail_dom_sf"/>
</dbReference>
<dbReference type="Pfam" id="PF00753">
    <property type="entry name" value="Lactamase_B"/>
    <property type="match status" value="1"/>
</dbReference>
<sequence length="389" mass="41850">MKRLLFSTVMMVVLLLSGCQIAQPKSAEGVLSGALFNVQFLDVGQGDSIFLQSPEGKTMLVDAGTKGAGRNIANYLQGLGIKKIDYVVATHPDADHIGGLVPILEQFEVGTFVDSGKPHTSQTFIDMLTLIDNKSITYYVPATGDEWSLGDAKVEVLHANENAKDNNDASIVLRVLYDEVSFLLTGDAGISLEKEMMKSDVKSTVLKAGHHGSNTSSSPQFIQAVQPEIAILSYGEGNKYGHPHDEVMDVLAQQNVKVYATATQGNIIVETDGKHYKVGAVPLEMIAPQSATGVILQSKDVVKEEVVIANTSNEAVSLEDWQLVSVEGNQIFTFPSVTLQAGDTITVTSGTDAMEDKTHIKWTNQQIWLNSGDAAQLKDAKGVVVSELD</sequence>
<dbReference type="Proteomes" id="UP000616608">
    <property type="component" value="Unassembled WGS sequence"/>
</dbReference>
<dbReference type="Gene3D" id="3.60.15.10">
    <property type="entry name" value="Ribonuclease Z/Hydroxyacylglutathione hydrolase-like"/>
    <property type="match status" value="1"/>
</dbReference>
<feature type="domain" description="LTD" evidence="2">
    <location>
        <begin position="287"/>
        <end position="389"/>
    </location>
</feature>
<dbReference type="SUPFAM" id="SSF74853">
    <property type="entry name" value="Lamin A/C globular tail domain"/>
    <property type="match status" value="1"/>
</dbReference>
<dbReference type="CDD" id="cd07731">
    <property type="entry name" value="ComA-like_MBL-fold"/>
    <property type="match status" value="1"/>
</dbReference>
<gene>
    <name evidence="3" type="ORF">GCM10007425_16550</name>
</gene>
<dbReference type="PROSITE" id="PS51257">
    <property type="entry name" value="PROKAR_LIPOPROTEIN"/>
    <property type="match status" value="1"/>
</dbReference>
<dbReference type="EMBL" id="BMJT01000005">
    <property type="protein sequence ID" value="GGG22750.1"/>
    <property type="molecule type" value="Genomic_DNA"/>
</dbReference>
<proteinExistence type="predicted"/>
<dbReference type="SUPFAM" id="SSF56281">
    <property type="entry name" value="Metallo-hydrolase/oxidoreductase"/>
    <property type="match status" value="1"/>
</dbReference>
<organism evidence="3 4">
    <name type="scientific">Lysinibacillus alkalisoli</name>
    <dbReference type="NCBI Taxonomy" id="1911548"/>
    <lineage>
        <taxon>Bacteria</taxon>
        <taxon>Bacillati</taxon>
        <taxon>Bacillota</taxon>
        <taxon>Bacilli</taxon>
        <taxon>Bacillales</taxon>
        <taxon>Bacillaceae</taxon>
        <taxon>Lysinibacillus</taxon>
    </lineage>
</organism>
<dbReference type="RefSeq" id="WP_188614584.1">
    <property type="nucleotide sequence ID" value="NZ_BMJT01000005.1"/>
</dbReference>
<evidence type="ECO:0000259" key="2">
    <source>
        <dbReference type="PROSITE" id="PS51841"/>
    </source>
</evidence>
<evidence type="ECO:0000313" key="3">
    <source>
        <dbReference type="EMBL" id="GGG22750.1"/>
    </source>
</evidence>
<dbReference type="PROSITE" id="PS51841">
    <property type="entry name" value="LTD"/>
    <property type="match status" value="1"/>
</dbReference>
<name>A0A917G4U7_9BACI</name>